<organism evidence="2 3">
    <name type="scientific">Rhizoctonia solani</name>
    <dbReference type="NCBI Taxonomy" id="456999"/>
    <lineage>
        <taxon>Eukaryota</taxon>
        <taxon>Fungi</taxon>
        <taxon>Dikarya</taxon>
        <taxon>Basidiomycota</taxon>
        <taxon>Agaricomycotina</taxon>
        <taxon>Agaricomycetes</taxon>
        <taxon>Cantharellales</taxon>
        <taxon>Ceratobasidiaceae</taxon>
        <taxon>Rhizoctonia</taxon>
    </lineage>
</organism>
<proteinExistence type="predicted"/>
<evidence type="ECO:0000256" key="1">
    <source>
        <dbReference type="SAM" id="MobiDB-lite"/>
    </source>
</evidence>
<protein>
    <submittedName>
        <fullName evidence="2">Uncharacterized protein</fullName>
    </submittedName>
</protein>
<evidence type="ECO:0000313" key="2">
    <source>
        <dbReference type="EMBL" id="CUA71829.1"/>
    </source>
</evidence>
<dbReference type="Proteomes" id="UP000044841">
    <property type="component" value="Unassembled WGS sequence"/>
</dbReference>
<name>A0A0K6G0D7_9AGAM</name>
<evidence type="ECO:0000313" key="3">
    <source>
        <dbReference type="Proteomes" id="UP000044841"/>
    </source>
</evidence>
<dbReference type="AlphaFoldDB" id="A0A0K6G0D7"/>
<feature type="region of interest" description="Disordered" evidence="1">
    <location>
        <begin position="290"/>
        <end position="312"/>
    </location>
</feature>
<feature type="region of interest" description="Disordered" evidence="1">
    <location>
        <begin position="1"/>
        <end position="96"/>
    </location>
</feature>
<feature type="compositionally biased region" description="Polar residues" evidence="1">
    <location>
        <begin position="8"/>
        <end position="29"/>
    </location>
</feature>
<sequence length="312" mass="33833">MPLRSSDPYMSQLNNFPQQHTSSGAPSSQRSRRMSGVSTDSQRALKRTARYDSGIQQPFAPDCNNESSPHQDYPAAQSYPHGPEFSSSAPGMKPPQAGVGFMDMRGEPETERSTVGYENNRPQYVAEDGFPRQNYYQRMSGSEVMGAPNTRPGPQPVSVIPLTANPPPMNYPQPPLSVPMLPGNRCAPHVTSPLAASTIPTLNPHPSQLEVLKVQLERDHINSGILQRQIDSNLEEKHIYWARVGEFVTRAANIFQTAPSDPSWFDASVQQYAQVPEVLQPVISTAAPAPAPAPASFPSAPSSVSYSAPGGV</sequence>
<keyword evidence="3" id="KW-1185">Reference proteome</keyword>
<dbReference type="EMBL" id="CYGV01001267">
    <property type="protein sequence ID" value="CUA71829.1"/>
    <property type="molecule type" value="Genomic_DNA"/>
</dbReference>
<gene>
    <name evidence="2" type="ORF">RSOLAG22IIIB_04773</name>
</gene>
<feature type="compositionally biased region" description="Low complexity" evidence="1">
    <location>
        <begin position="296"/>
        <end position="312"/>
    </location>
</feature>
<accession>A0A0K6G0D7</accession>
<reference evidence="2 3" key="1">
    <citation type="submission" date="2015-07" db="EMBL/GenBank/DDBJ databases">
        <authorList>
            <person name="Noorani M."/>
        </authorList>
    </citation>
    <scope>NUCLEOTIDE SEQUENCE [LARGE SCALE GENOMIC DNA]</scope>
    <source>
        <strain evidence="2">BBA 69670</strain>
    </source>
</reference>